<dbReference type="PANTHER" id="PTHR44688:SF16">
    <property type="entry name" value="DNA-BINDING TRANSCRIPTIONAL ACTIVATOR DEVR_DOSR"/>
    <property type="match status" value="1"/>
</dbReference>
<evidence type="ECO:0000256" key="2">
    <source>
        <dbReference type="ARBA" id="ARBA00023125"/>
    </source>
</evidence>
<dbReference type="InterPro" id="IPR035965">
    <property type="entry name" value="PAS-like_dom_sf"/>
</dbReference>
<dbReference type="RefSeq" id="WP_121933459.1">
    <property type="nucleotide sequence ID" value="NZ_RDOJ01000002.1"/>
</dbReference>
<dbReference type="InterPro" id="IPR013655">
    <property type="entry name" value="PAS_fold_3"/>
</dbReference>
<dbReference type="SMART" id="SM00421">
    <property type="entry name" value="HTH_LUXR"/>
    <property type="match status" value="1"/>
</dbReference>
<keyword evidence="3" id="KW-0804">Transcription</keyword>
<keyword evidence="1" id="KW-0805">Transcription regulation</keyword>
<keyword evidence="2" id="KW-0238">DNA-binding</keyword>
<dbReference type="InterPro" id="IPR000792">
    <property type="entry name" value="Tscrpt_reg_LuxR_C"/>
</dbReference>
<evidence type="ECO:0000256" key="1">
    <source>
        <dbReference type="ARBA" id="ARBA00023015"/>
    </source>
</evidence>
<feature type="domain" description="HTH luxR-type" evidence="4">
    <location>
        <begin position="168"/>
        <end position="235"/>
    </location>
</feature>
<dbReference type="Proteomes" id="UP000275348">
    <property type="component" value="Unassembled WGS sequence"/>
</dbReference>
<dbReference type="SUPFAM" id="SSF55785">
    <property type="entry name" value="PYP-like sensor domain (PAS domain)"/>
    <property type="match status" value="1"/>
</dbReference>
<dbReference type="PROSITE" id="PS00622">
    <property type="entry name" value="HTH_LUXR_1"/>
    <property type="match status" value="1"/>
</dbReference>
<organism evidence="5 6">
    <name type="scientific">Faecalibacter macacae</name>
    <dbReference type="NCBI Taxonomy" id="1859289"/>
    <lineage>
        <taxon>Bacteria</taxon>
        <taxon>Pseudomonadati</taxon>
        <taxon>Bacteroidota</taxon>
        <taxon>Flavobacteriia</taxon>
        <taxon>Flavobacteriales</taxon>
        <taxon>Weeksellaceae</taxon>
        <taxon>Faecalibacter</taxon>
    </lineage>
</organism>
<sequence>MHKNIENEKWNELFQNQSSKVNEQVDPHQPELIESYFFIYDCVQNEIVFVNNAFATLTGYDDKTFNLDHLIKIIHTDDLDYFFKCEERDLLFTNNLSFNQHFQYLFTYTYRIIAKNGTIMTMQQQCQAIEVTNQGHLSKTLVIHKRIDDYDVRPINDHKAFDKARGIYLDSDNCYNLSKREVEILSLIKEGLNSNEISDKLNISKYTIDTHRKNILNKTNSTNFIELIHKLSFAKF</sequence>
<evidence type="ECO:0000313" key="5">
    <source>
        <dbReference type="EMBL" id="RLZ12246.1"/>
    </source>
</evidence>
<keyword evidence="6" id="KW-1185">Reference proteome</keyword>
<dbReference type="OrthoDB" id="965844at2"/>
<dbReference type="PANTHER" id="PTHR44688">
    <property type="entry name" value="DNA-BINDING TRANSCRIPTIONAL ACTIVATOR DEVR_DOSR"/>
    <property type="match status" value="1"/>
</dbReference>
<dbReference type="AlphaFoldDB" id="A0A3L9MJA6"/>
<reference evidence="5 6" key="1">
    <citation type="submission" date="2018-10" db="EMBL/GenBank/DDBJ databases">
        <authorList>
            <person name="Chen X."/>
        </authorList>
    </citation>
    <scope>NUCLEOTIDE SEQUENCE [LARGE SCALE GENOMIC DNA]</scope>
    <source>
        <strain evidence="5 6">YIM 102668</strain>
    </source>
</reference>
<evidence type="ECO:0000259" key="4">
    <source>
        <dbReference type="PROSITE" id="PS50043"/>
    </source>
</evidence>
<dbReference type="PROSITE" id="PS50043">
    <property type="entry name" value="HTH_LUXR_2"/>
    <property type="match status" value="1"/>
</dbReference>
<gene>
    <name evidence="5" type="ORF">EAH69_01625</name>
</gene>
<dbReference type="GO" id="GO:0003677">
    <property type="term" value="F:DNA binding"/>
    <property type="evidence" value="ECO:0007669"/>
    <property type="project" value="UniProtKB-KW"/>
</dbReference>
<dbReference type="PRINTS" id="PR00038">
    <property type="entry name" value="HTHLUXR"/>
</dbReference>
<comment type="caution">
    <text evidence="5">The sequence shown here is derived from an EMBL/GenBank/DDBJ whole genome shotgun (WGS) entry which is preliminary data.</text>
</comment>
<dbReference type="EMBL" id="RDOJ01000002">
    <property type="protein sequence ID" value="RLZ12246.1"/>
    <property type="molecule type" value="Genomic_DNA"/>
</dbReference>
<dbReference type="InterPro" id="IPR036388">
    <property type="entry name" value="WH-like_DNA-bd_sf"/>
</dbReference>
<evidence type="ECO:0000256" key="3">
    <source>
        <dbReference type="ARBA" id="ARBA00023163"/>
    </source>
</evidence>
<dbReference type="Pfam" id="PF08447">
    <property type="entry name" value="PAS_3"/>
    <property type="match status" value="1"/>
</dbReference>
<dbReference type="SUPFAM" id="SSF46894">
    <property type="entry name" value="C-terminal effector domain of the bipartite response regulators"/>
    <property type="match status" value="1"/>
</dbReference>
<name>A0A3L9MJA6_9FLAO</name>
<proteinExistence type="predicted"/>
<protein>
    <recommendedName>
        <fullName evidence="4">HTH luxR-type domain-containing protein</fullName>
    </recommendedName>
</protein>
<dbReference type="Gene3D" id="1.10.10.10">
    <property type="entry name" value="Winged helix-like DNA-binding domain superfamily/Winged helix DNA-binding domain"/>
    <property type="match status" value="1"/>
</dbReference>
<evidence type="ECO:0000313" key="6">
    <source>
        <dbReference type="Proteomes" id="UP000275348"/>
    </source>
</evidence>
<dbReference type="InterPro" id="IPR016032">
    <property type="entry name" value="Sig_transdc_resp-reg_C-effctor"/>
</dbReference>
<accession>A0A3L9MJA6</accession>
<dbReference type="CDD" id="cd06170">
    <property type="entry name" value="LuxR_C_like"/>
    <property type="match status" value="1"/>
</dbReference>
<dbReference type="Pfam" id="PF00196">
    <property type="entry name" value="GerE"/>
    <property type="match status" value="1"/>
</dbReference>
<dbReference type="GO" id="GO:0006355">
    <property type="term" value="P:regulation of DNA-templated transcription"/>
    <property type="evidence" value="ECO:0007669"/>
    <property type="project" value="InterPro"/>
</dbReference>
<dbReference type="Gene3D" id="3.30.450.20">
    <property type="entry name" value="PAS domain"/>
    <property type="match status" value="1"/>
</dbReference>